<reference evidence="3 4" key="1">
    <citation type="submission" date="2019-08" db="EMBL/GenBank/DDBJ databases">
        <title>In-depth cultivation of the pig gut microbiome towards novel bacterial diversity and tailored functional studies.</title>
        <authorList>
            <person name="Wylensek D."/>
            <person name="Hitch T.C.A."/>
            <person name="Clavel T."/>
        </authorList>
    </citation>
    <scope>NUCLEOTIDE SEQUENCE [LARGE SCALE GENOMIC DNA]</scope>
    <source>
        <strain evidence="3 4">BBE-744-WT-12</strain>
    </source>
</reference>
<feature type="domain" description="Gfo/Idh/MocA-like oxidoreductase C-terminal" evidence="2">
    <location>
        <begin position="146"/>
        <end position="434"/>
    </location>
</feature>
<evidence type="ECO:0000313" key="3">
    <source>
        <dbReference type="EMBL" id="MST95932.1"/>
    </source>
</evidence>
<dbReference type="InterPro" id="IPR004104">
    <property type="entry name" value="Gfo/Idh/MocA-like_OxRdtase_C"/>
</dbReference>
<protein>
    <submittedName>
        <fullName evidence="3">Gfo/Idh/MocA family oxidoreductase</fullName>
    </submittedName>
</protein>
<feature type="domain" description="Gfo/Idh/MocA-like oxidoreductase N-terminal" evidence="1">
    <location>
        <begin position="4"/>
        <end position="134"/>
    </location>
</feature>
<dbReference type="InterPro" id="IPR000683">
    <property type="entry name" value="Gfo/Idh/MocA-like_OxRdtase_N"/>
</dbReference>
<dbReference type="RefSeq" id="WP_106054946.1">
    <property type="nucleotide sequence ID" value="NZ_CALXOB010000031.1"/>
</dbReference>
<dbReference type="PANTHER" id="PTHR43377">
    <property type="entry name" value="BILIVERDIN REDUCTASE A"/>
    <property type="match status" value="1"/>
</dbReference>
<proteinExistence type="predicted"/>
<dbReference type="InterPro" id="IPR051450">
    <property type="entry name" value="Gfo/Idh/MocA_Oxidoreductases"/>
</dbReference>
<gene>
    <name evidence="3" type="ORF">FYJ85_02595</name>
</gene>
<dbReference type="Gene3D" id="3.40.50.720">
    <property type="entry name" value="NAD(P)-binding Rossmann-like Domain"/>
    <property type="match status" value="1"/>
</dbReference>
<dbReference type="Gene3D" id="3.30.360.10">
    <property type="entry name" value="Dihydrodipicolinate Reductase, domain 2"/>
    <property type="match status" value="1"/>
</dbReference>
<dbReference type="SUPFAM" id="SSF51735">
    <property type="entry name" value="NAD(P)-binding Rossmann-fold domains"/>
    <property type="match status" value="1"/>
</dbReference>
<keyword evidence="4" id="KW-1185">Reference proteome</keyword>
<dbReference type="Pfam" id="PF02894">
    <property type="entry name" value="GFO_IDH_MocA_C"/>
    <property type="match status" value="1"/>
</dbReference>
<dbReference type="Proteomes" id="UP000435649">
    <property type="component" value="Unassembled WGS sequence"/>
</dbReference>
<dbReference type="InterPro" id="IPR036291">
    <property type="entry name" value="NAD(P)-bd_dom_sf"/>
</dbReference>
<dbReference type="SUPFAM" id="SSF55347">
    <property type="entry name" value="Glyceraldehyde-3-phosphate dehydrogenase-like, C-terminal domain"/>
    <property type="match status" value="1"/>
</dbReference>
<dbReference type="EMBL" id="VUNS01000002">
    <property type="protein sequence ID" value="MST95932.1"/>
    <property type="molecule type" value="Genomic_DNA"/>
</dbReference>
<dbReference type="GO" id="GO:0000166">
    <property type="term" value="F:nucleotide binding"/>
    <property type="evidence" value="ECO:0007669"/>
    <property type="project" value="InterPro"/>
</dbReference>
<evidence type="ECO:0000259" key="2">
    <source>
        <dbReference type="Pfam" id="PF02894"/>
    </source>
</evidence>
<evidence type="ECO:0000259" key="1">
    <source>
        <dbReference type="Pfam" id="PF01408"/>
    </source>
</evidence>
<organism evidence="3 4">
    <name type="scientific">Victivallis lenta</name>
    <dbReference type="NCBI Taxonomy" id="2606640"/>
    <lineage>
        <taxon>Bacteria</taxon>
        <taxon>Pseudomonadati</taxon>
        <taxon>Lentisphaerota</taxon>
        <taxon>Lentisphaeria</taxon>
        <taxon>Victivallales</taxon>
        <taxon>Victivallaceae</taxon>
        <taxon>Victivallis</taxon>
    </lineage>
</organism>
<sequence>MKKRYCIVGTGGRSEMYIKAILNKFQDRAELVGFCDSNRKRMEYYNNVFLKKHCNNHPDIPTYMAQDFDKMIAECKPDIVIVTSMDRTHHKYTCRAMELGCDVISEKPMTIDAEKCQQIIDTKKRTGRNLTVTFNYRYAPRNSKVKEVLKSGIVGEITSVHFEWLLDTCHGADYFRRWHRNKVNSGGLMVHKATHHFDLVNWWIDSEPVTVFAMGDLKFYGKINAEKRGITEFYSRARGSEVAAKDPFALKVNEKDEALMGLYYNAESEDGYYRDQSVFGDGISIEDNMGVMVRYKNNVVMTYSLCAHCPWEGYRVVFNGTKGRLEFNVVERSFCDAEGEDFNSFGMRELAEDRSKLSPEIIFQPHWGKPQVIEYTTDTLAGHGGGDDRLLKHLFVGVDEDPLGLAAGYIDGAKSILTGIGANLSMQTGEPVNVQKLIQW</sequence>
<dbReference type="PANTHER" id="PTHR43377:SF2">
    <property type="entry name" value="BINDING ROSSMANN FOLD OXIDOREDUCTASE, PUTATIVE (AFU_ORTHOLOGUE AFUA_4G00560)-RELATED"/>
    <property type="match status" value="1"/>
</dbReference>
<dbReference type="AlphaFoldDB" id="A0A844FYX9"/>
<dbReference type="Pfam" id="PF01408">
    <property type="entry name" value="GFO_IDH_MocA"/>
    <property type="match status" value="1"/>
</dbReference>
<evidence type="ECO:0000313" key="4">
    <source>
        <dbReference type="Proteomes" id="UP000435649"/>
    </source>
</evidence>
<accession>A0A844FYX9</accession>
<name>A0A844FYX9_9BACT</name>
<comment type="caution">
    <text evidence="3">The sequence shown here is derived from an EMBL/GenBank/DDBJ whole genome shotgun (WGS) entry which is preliminary data.</text>
</comment>